<accession>A0A327NTH2</accession>
<evidence type="ECO:0000313" key="3">
    <source>
        <dbReference type="EMBL" id="RAI76038.1"/>
    </source>
</evidence>
<dbReference type="Proteomes" id="UP000249016">
    <property type="component" value="Unassembled WGS sequence"/>
</dbReference>
<dbReference type="SMART" id="SM00060">
    <property type="entry name" value="FN3"/>
    <property type="match status" value="1"/>
</dbReference>
<comment type="caution">
    <text evidence="3">The sequence shown here is derived from an EMBL/GenBank/DDBJ whole genome shotgun (WGS) entry which is preliminary data.</text>
</comment>
<dbReference type="InterPro" id="IPR003961">
    <property type="entry name" value="FN3_dom"/>
</dbReference>
<keyword evidence="1" id="KW-0472">Membrane</keyword>
<dbReference type="PROSITE" id="PS50853">
    <property type="entry name" value="FN3"/>
    <property type="match status" value="1"/>
</dbReference>
<dbReference type="InterPro" id="IPR036116">
    <property type="entry name" value="FN3_sf"/>
</dbReference>
<dbReference type="OrthoDB" id="9803616at2"/>
<dbReference type="InterPro" id="IPR013783">
    <property type="entry name" value="Ig-like_fold"/>
</dbReference>
<evidence type="ECO:0000256" key="1">
    <source>
        <dbReference type="SAM" id="Phobius"/>
    </source>
</evidence>
<sequence>MADQKTTPPKGARLLPINGQGDLFTLFTYLTKQPIDDNWHNYRDFDKVLSNGILVSGTDGKKWLKATGFIGDQPTFTGNVFYEDRDITWYDLPTEVVPAPNPITSLTANPATSSQVDLIWLNPENANVELERSENYDGPYTKIKSFGANDIMWSDKNLKSNTNYYYRIRAVSASGNSPYSDVVAATTPIPTAPAPEPTPTPTYPVLPTATPTVSVATKSNSTQTQSWAKQNQMLLFGGGAALLILIVVLIINRQNQ</sequence>
<proteinExistence type="predicted"/>
<dbReference type="SUPFAM" id="SSF49265">
    <property type="entry name" value="Fibronectin type III"/>
    <property type="match status" value="1"/>
</dbReference>
<organism evidence="3 4">
    <name type="scientific">Spirosoma telluris</name>
    <dbReference type="NCBI Taxonomy" id="2183553"/>
    <lineage>
        <taxon>Bacteria</taxon>
        <taxon>Pseudomonadati</taxon>
        <taxon>Bacteroidota</taxon>
        <taxon>Cytophagia</taxon>
        <taxon>Cytophagales</taxon>
        <taxon>Cytophagaceae</taxon>
        <taxon>Spirosoma</taxon>
    </lineage>
</organism>
<keyword evidence="1" id="KW-1133">Transmembrane helix</keyword>
<gene>
    <name evidence="3" type="ORF">HMF3257_20985</name>
</gene>
<evidence type="ECO:0000313" key="4">
    <source>
        <dbReference type="Proteomes" id="UP000249016"/>
    </source>
</evidence>
<dbReference type="EMBL" id="QLII01000001">
    <property type="protein sequence ID" value="RAI76038.1"/>
    <property type="molecule type" value="Genomic_DNA"/>
</dbReference>
<protein>
    <recommendedName>
        <fullName evidence="2">Fibronectin type-III domain-containing protein</fullName>
    </recommendedName>
</protein>
<keyword evidence="1" id="KW-0812">Transmembrane</keyword>
<feature type="transmembrane region" description="Helical" evidence="1">
    <location>
        <begin position="233"/>
        <end position="251"/>
    </location>
</feature>
<dbReference type="Gene3D" id="2.60.40.10">
    <property type="entry name" value="Immunoglobulins"/>
    <property type="match status" value="1"/>
</dbReference>
<dbReference type="RefSeq" id="WP_111345128.1">
    <property type="nucleotide sequence ID" value="NZ_QLII01000001.1"/>
</dbReference>
<keyword evidence="4" id="KW-1185">Reference proteome</keyword>
<reference evidence="3 4" key="1">
    <citation type="submission" date="2018-06" db="EMBL/GenBank/DDBJ databases">
        <title>Spirosoma sp. HMF3257 Genome sequencing and assembly.</title>
        <authorList>
            <person name="Kang H."/>
            <person name="Cha I."/>
            <person name="Kim H."/>
            <person name="Kang J."/>
            <person name="Joh K."/>
        </authorList>
    </citation>
    <scope>NUCLEOTIDE SEQUENCE [LARGE SCALE GENOMIC DNA]</scope>
    <source>
        <strain evidence="3 4">HMF3257</strain>
    </source>
</reference>
<name>A0A327NTH2_9BACT</name>
<feature type="domain" description="Fibronectin type-III" evidence="2">
    <location>
        <begin position="102"/>
        <end position="190"/>
    </location>
</feature>
<dbReference type="AlphaFoldDB" id="A0A327NTH2"/>
<dbReference type="CDD" id="cd00063">
    <property type="entry name" value="FN3"/>
    <property type="match status" value="1"/>
</dbReference>
<evidence type="ECO:0000259" key="2">
    <source>
        <dbReference type="PROSITE" id="PS50853"/>
    </source>
</evidence>